<dbReference type="OrthoDB" id="9812744at2"/>
<dbReference type="EMBL" id="FNHB01000022">
    <property type="protein sequence ID" value="SDN36214.1"/>
    <property type="molecule type" value="Genomic_DNA"/>
</dbReference>
<evidence type="ECO:0000313" key="1">
    <source>
        <dbReference type="EMBL" id="SDN36214.1"/>
    </source>
</evidence>
<organism evidence="1 2">
    <name type="scientific">Dendrosporobacter quercicolus</name>
    <dbReference type="NCBI Taxonomy" id="146817"/>
    <lineage>
        <taxon>Bacteria</taxon>
        <taxon>Bacillati</taxon>
        <taxon>Bacillota</taxon>
        <taxon>Negativicutes</taxon>
        <taxon>Selenomonadales</taxon>
        <taxon>Sporomusaceae</taxon>
        <taxon>Dendrosporobacter</taxon>
    </lineage>
</organism>
<dbReference type="AlphaFoldDB" id="A0A1H0AS83"/>
<dbReference type="NCBIfam" id="NF003009">
    <property type="entry name" value="PRK03826.1"/>
    <property type="match status" value="1"/>
</dbReference>
<proteinExistence type="predicted"/>
<protein>
    <submittedName>
        <fullName evidence="1">5'-deoxynucleotidase</fullName>
    </submittedName>
</protein>
<reference evidence="1 2" key="1">
    <citation type="submission" date="2016-10" db="EMBL/GenBank/DDBJ databases">
        <authorList>
            <person name="de Groot N.N."/>
        </authorList>
    </citation>
    <scope>NUCLEOTIDE SEQUENCE [LARGE SCALE GENOMIC DNA]</scope>
    <source>
        <strain evidence="1 2">DSM 1736</strain>
    </source>
</reference>
<sequence>MSHFFAFLSRMKFIRRWGLMRNTVSENIQEHSLQVAMLAHGLAEIRNTCFGGQIDSGQAALFGMYHEVSEVFTGDLPTPVKYFNPRIKTVYQEIEGMAQRKLHQMLPEQMKNGYSRILIRQPEDAELWRIVKAADKISAYLKCVEELKAGNQEFAVACRQIKQELAENDLPEVAFFMEVFAPGFSLTLDELNNNPKG</sequence>
<keyword evidence="2" id="KW-1185">Reference proteome</keyword>
<dbReference type="Pfam" id="PF12917">
    <property type="entry name" value="YfbR-like"/>
    <property type="match status" value="1"/>
</dbReference>
<accession>A0A1H0AS83</accession>
<dbReference type="Gene3D" id="1.10.3210.10">
    <property type="entry name" value="Hypothetical protein af1432"/>
    <property type="match status" value="1"/>
</dbReference>
<evidence type="ECO:0000313" key="2">
    <source>
        <dbReference type="Proteomes" id="UP000214880"/>
    </source>
</evidence>
<dbReference type="STRING" id="146817.SAMN04488502_1223"/>
<dbReference type="Proteomes" id="UP000214880">
    <property type="component" value="Unassembled WGS sequence"/>
</dbReference>
<name>A0A1H0AS83_9FIRM</name>
<dbReference type="SUPFAM" id="SSF109604">
    <property type="entry name" value="HD-domain/PDEase-like"/>
    <property type="match status" value="1"/>
</dbReference>
<gene>
    <name evidence="1" type="ORF">SAMN04488502_1223</name>
</gene>
<dbReference type="RefSeq" id="WP_092075145.1">
    <property type="nucleotide sequence ID" value="NZ_FNHB01000022.1"/>
</dbReference>